<dbReference type="Gene3D" id="3.60.15.10">
    <property type="entry name" value="Ribonuclease Z/Hydroxyacylglutathione hydrolase-like"/>
    <property type="match status" value="1"/>
</dbReference>
<organism evidence="1 2">
    <name type="scientific">Actinokineospora soli</name>
    <dbReference type="NCBI Taxonomy" id="1048753"/>
    <lineage>
        <taxon>Bacteria</taxon>
        <taxon>Bacillati</taxon>
        <taxon>Actinomycetota</taxon>
        <taxon>Actinomycetes</taxon>
        <taxon>Pseudonocardiales</taxon>
        <taxon>Pseudonocardiaceae</taxon>
        <taxon>Actinokineospora</taxon>
    </lineage>
</organism>
<gene>
    <name evidence="1" type="ORF">ACFQV2_11035</name>
</gene>
<dbReference type="InterPro" id="IPR036866">
    <property type="entry name" value="RibonucZ/Hydroxyglut_hydro"/>
</dbReference>
<protein>
    <recommendedName>
        <fullName evidence="3">Beta-lactamase superfamily domain-containing protein</fullName>
    </recommendedName>
</protein>
<dbReference type="EMBL" id="JBHTEY010000004">
    <property type="protein sequence ID" value="MFC7614008.1"/>
    <property type="molecule type" value="Genomic_DNA"/>
</dbReference>
<keyword evidence="2" id="KW-1185">Reference proteome</keyword>
<evidence type="ECO:0000313" key="1">
    <source>
        <dbReference type="EMBL" id="MFC7614008.1"/>
    </source>
</evidence>
<evidence type="ECO:0008006" key="3">
    <source>
        <dbReference type="Google" id="ProtNLM"/>
    </source>
</evidence>
<accession>A0ABW2TMF6</accession>
<name>A0ABW2TMF6_9PSEU</name>
<proteinExistence type="predicted"/>
<sequence length="173" mass="19497">MSLIADGDEITVGAFTVRVFEGVHSPGDRYPGTIDAPLVPPARARDYRTGACYSFLITHPAGTALIHPSANFVPHRFDGLDVDVLYLGIGMLGAQSERFQDDYWRHVVEATGPDLVVPVHWDNFGRPLDRKPRPLPFFLDKFRRSEEFLERKTAAAGIRWRFQQPFETIAPFA</sequence>
<dbReference type="Proteomes" id="UP001596512">
    <property type="component" value="Unassembled WGS sequence"/>
</dbReference>
<comment type="caution">
    <text evidence="1">The sequence shown here is derived from an EMBL/GenBank/DDBJ whole genome shotgun (WGS) entry which is preliminary data.</text>
</comment>
<evidence type="ECO:0000313" key="2">
    <source>
        <dbReference type="Proteomes" id="UP001596512"/>
    </source>
</evidence>
<reference evidence="2" key="1">
    <citation type="journal article" date="2019" name="Int. J. Syst. Evol. Microbiol.">
        <title>The Global Catalogue of Microorganisms (GCM) 10K type strain sequencing project: providing services to taxonomists for standard genome sequencing and annotation.</title>
        <authorList>
            <consortium name="The Broad Institute Genomics Platform"/>
            <consortium name="The Broad Institute Genome Sequencing Center for Infectious Disease"/>
            <person name="Wu L."/>
            <person name="Ma J."/>
        </authorList>
    </citation>
    <scope>NUCLEOTIDE SEQUENCE [LARGE SCALE GENOMIC DNA]</scope>
    <source>
        <strain evidence="2">JCM 17695</strain>
    </source>
</reference>
<dbReference type="SUPFAM" id="SSF56281">
    <property type="entry name" value="Metallo-hydrolase/oxidoreductase"/>
    <property type="match status" value="1"/>
</dbReference>